<dbReference type="AlphaFoldDB" id="A0A1I7X0A7"/>
<evidence type="ECO:0000313" key="1">
    <source>
        <dbReference type="Proteomes" id="UP000095283"/>
    </source>
</evidence>
<protein>
    <submittedName>
        <fullName evidence="2">Uncharacterized protein</fullName>
    </submittedName>
</protein>
<name>A0A1I7X0A7_HETBA</name>
<accession>A0A1I7X0A7</accession>
<reference evidence="2" key="1">
    <citation type="submission" date="2016-11" db="UniProtKB">
        <authorList>
            <consortium name="WormBaseParasite"/>
        </authorList>
    </citation>
    <scope>IDENTIFICATION</scope>
</reference>
<evidence type="ECO:0000313" key="2">
    <source>
        <dbReference type="WBParaSite" id="Hba_10826"/>
    </source>
</evidence>
<organism evidence="1 2">
    <name type="scientific">Heterorhabditis bacteriophora</name>
    <name type="common">Entomopathogenic nematode worm</name>
    <dbReference type="NCBI Taxonomy" id="37862"/>
    <lineage>
        <taxon>Eukaryota</taxon>
        <taxon>Metazoa</taxon>
        <taxon>Ecdysozoa</taxon>
        <taxon>Nematoda</taxon>
        <taxon>Chromadorea</taxon>
        <taxon>Rhabditida</taxon>
        <taxon>Rhabditina</taxon>
        <taxon>Rhabditomorpha</taxon>
        <taxon>Strongyloidea</taxon>
        <taxon>Heterorhabditidae</taxon>
        <taxon>Heterorhabditis</taxon>
    </lineage>
</organism>
<sequence>MTYCYCTCRALKDGVSSAFRKVSYIHTVRFIMIAHFIKICVYNKNNNNKCT</sequence>
<proteinExistence type="predicted"/>
<dbReference type="WBParaSite" id="Hba_10826">
    <property type="protein sequence ID" value="Hba_10826"/>
    <property type="gene ID" value="Hba_10826"/>
</dbReference>
<keyword evidence="1" id="KW-1185">Reference proteome</keyword>
<dbReference type="Proteomes" id="UP000095283">
    <property type="component" value="Unplaced"/>
</dbReference>